<dbReference type="OrthoDB" id="9774737at2"/>
<evidence type="ECO:0000256" key="3">
    <source>
        <dbReference type="ARBA" id="ARBA00022777"/>
    </source>
</evidence>
<evidence type="ECO:0000313" key="10">
    <source>
        <dbReference type="Proteomes" id="UP000253891"/>
    </source>
</evidence>
<proteinExistence type="inferred from homology"/>
<dbReference type="GO" id="GO:0006741">
    <property type="term" value="P:NADP+ biosynthetic process"/>
    <property type="evidence" value="ECO:0007669"/>
    <property type="project" value="UniProtKB-UniRule"/>
</dbReference>
<gene>
    <name evidence="9" type="primary">ppnK</name>
    <name evidence="8" type="synonym">nadK</name>
    <name evidence="9" type="ORF">FFIC_232130</name>
</gene>
<keyword evidence="1 8" id="KW-0808">Transferase</keyword>
<dbReference type="GO" id="GO:0005737">
    <property type="term" value="C:cytoplasm"/>
    <property type="evidence" value="ECO:0007669"/>
    <property type="project" value="UniProtKB-SubCell"/>
</dbReference>
<comment type="cofactor">
    <cofactor evidence="8">
        <name>a divalent metal cation</name>
        <dbReference type="ChEBI" id="CHEBI:60240"/>
    </cofactor>
</comment>
<evidence type="ECO:0000256" key="1">
    <source>
        <dbReference type="ARBA" id="ARBA00022679"/>
    </source>
</evidence>
<dbReference type="RefSeq" id="WP_061993120.1">
    <property type="nucleotide sequence ID" value="NZ_DF968000.1"/>
</dbReference>
<feature type="active site" description="Proton acceptor" evidence="8">
    <location>
        <position position="45"/>
    </location>
</feature>
<keyword evidence="3 8" id="KW-0418">Kinase</keyword>
<evidence type="ECO:0000256" key="6">
    <source>
        <dbReference type="ARBA" id="ARBA00023027"/>
    </source>
</evidence>
<keyword evidence="8" id="KW-0963">Cytoplasm</keyword>
<dbReference type="Gene3D" id="2.60.200.30">
    <property type="entry name" value="Probable inorganic polyphosphate/atp-NAD kinase, domain 2"/>
    <property type="match status" value="1"/>
</dbReference>
<comment type="function">
    <text evidence="8">Involved in the regulation of the intracellular balance of NAD and NADP, and is a key enzyme in the biosynthesis of NADP. Catalyzes specifically the phosphorylation on 2'-hydroxyl of the adenosine moiety of NAD to yield NADP.</text>
</comment>
<evidence type="ECO:0000256" key="7">
    <source>
        <dbReference type="ARBA" id="ARBA00047925"/>
    </source>
</evidence>
<dbReference type="PANTHER" id="PTHR20275:SF0">
    <property type="entry name" value="NAD KINASE"/>
    <property type="match status" value="1"/>
</dbReference>
<evidence type="ECO:0000256" key="5">
    <source>
        <dbReference type="ARBA" id="ARBA00022857"/>
    </source>
</evidence>
<reference evidence="9 10" key="1">
    <citation type="journal article" date="2015" name="BMC Genomics">
        <title>Comparative genomics of Fructobacillus spp. and Leuconostoc spp. reveals niche-specific evolution of Fructobacillus spp.</title>
        <authorList>
            <person name="Endo A."/>
            <person name="Tanizawa Y."/>
            <person name="Tanaka N."/>
            <person name="Maeno S."/>
            <person name="Kumar H."/>
            <person name="Shiwa Y."/>
            <person name="Okada S."/>
            <person name="Yoshikawa H."/>
            <person name="Dicks L."/>
            <person name="Nakagawa J."/>
            <person name="Arita M."/>
        </authorList>
    </citation>
    <scope>NUCLEOTIDE SEQUENCE [LARGE SCALE GENOMIC DNA]</scope>
    <source>
        <strain evidence="9 10">JCM 12225</strain>
    </source>
</reference>
<protein>
    <recommendedName>
        <fullName evidence="8">NAD kinase</fullName>
        <ecNumber evidence="8">2.7.1.23</ecNumber>
    </recommendedName>
    <alternativeName>
        <fullName evidence="8">ATP-dependent NAD kinase</fullName>
    </alternativeName>
</protein>
<evidence type="ECO:0000256" key="2">
    <source>
        <dbReference type="ARBA" id="ARBA00022741"/>
    </source>
</evidence>
<keyword evidence="5 8" id="KW-0521">NADP</keyword>
<dbReference type="STRING" id="157463.GCA_001047075_00643"/>
<dbReference type="Pfam" id="PF20143">
    <property type="entry name" value="NAD_kinase_C"/>
    <property type="match status" value="1"/>
</dbReference>
<dbReference type="InterPro" id="IPR002504">
    <property type="entry name" value="NADK"/>
</dbReference>
<accession>A0A0K8MGR3</accession>
<dbReference type="EC" id="2.7.1.23" evidence="8"/>
<feature type="binding site" evidence="8">
    <location>
        <position position="147"/>
    </location>
    <ligand>
        <name>NAD(+)</name>
        <dbReference type="ChEBI" id="CHEBI:57540"/>
    </ligand>
</feature>
<dbReference type="InterPro" id="IPR017437">
    <property type="entry name" value="ATP-NAD_kinase_PpnK-typ_C"/>
</dbReference>
<dbReference type="Proteomes" id="UP000253891">
    <property type="component" value="Unassembled WGS sequence"/>
</dbReference>
<dbReference type="Gene3D" id="3.40.50.10330">
    <property type="entry name" value="Probable inorganic polyphosphate/atp-NAD kinase, domain 1"/>
    <property type="match status" value="1"/>
</dbReference>
<comment type="catalytic activity">
    <reaction evidence="7 8">
        <text>NAD(+) + ATP = ADP + NADP(+) + H(+)</text>
        <dbReference type="Rhea" id="RHEA:18629"/>
        <dbReference type="ChEBI" id="CHEBI:15378"/>
        <dbReference type="ChEBI" id="CHEBI:30616"/>
        <dbReference type="ChEBI" id="CHEBI:57540"/>
        <dbReference type="ChEBI" id="CHEBI:58349"/>
        <dbReference type="ChEBI" id="CHEBI:456216"/>
        <dbReference type="EC" id="2.7.1.23"/>
    </reaction>
</comment>
<dbReference type="Pfam" id="PF01513">
    <property type="entry name" value="NAD_kinase"/>
    <property type="match status" value="1"/>
</dbReference>
<keyword evidence="2 8" id="KW-0547">Nucleotide-binding</keyword>
<dbReference type="PANTHER" id="PTHR20275">
    <property type="entry name" value="NAD KINASE"/>
    <property type="match status" value="1"/>
</dbReference>
<evidence type="ECO:0000256" key="8">
    <source>
        <dbReference type="HAMAP-Rule" id="MF_00361"/>
    </source>
</evidence>
<comment type="similarity">
    <text evidence="8">Belongs to the NAD kinase family.</text>
</comment>
<dbReference type="EMBL" id="DF968000">
    <property type="protein sequence ID" value="GAO99725.1"/>
    <property type="molecule type" value="Genomic_DNA"/>
</dbReference>
<dbReference type="GO" id="GO:0003951">
    <property type="term" value="F:NAD+ kinase activity"/>
    <property type="evidence" value="ECO:0007669"/>
    <property type="project" value="UniProtKB-UniRule"/>
</dbReference>
<dbReference type="InterPro" id="IPR016064">
    <property type="entry name" value="NAD/diacylglycerol_kinase_sf"/>
</dbReference>
<comment type="subcellular location">
    <subcellularLocation>
        <location evidence="8">Cytoplasm</location>
    </subcellularLocation>
</comment>
<dbReference type="GO" id="GO:0051287">
    <property type="term" value="F:NAD binding"/>
    <property type="evidence" value="ECO:0007669"/>
    <property type="project" value="UniProtKB-ARBA"/>
</dbReference>
<dbReference type="GO" id="GO:0046872">
    <property type="term" value="F:metal ion binding"/>
    <property type="evidence" value="ECO:0007669"/>
    <property type="project" value="UniProtKB-UniRule"/>
</dbReference>
<comment type="caution">
    <text evidence="8">Lacks conserved residue(s) required for the propagation of feature annotation.</text>
</comment>
<sequence>MKVALYNNDQAQSLKIVADLRDKLTQAGFVLDQDQPDLVVSVGGDGTLLGAFHEYIGRQADIRFVGLHTGHLGFYTDWLGSEVDELVDSLIHDQGQRVSYPLLKMTTIARDGHQEEYLALNEATVKQPIGTLEAEICLSGRRFEGFRGDGVAIATPTGSTAYNKANGGAVLHPSLKAIQMSEIASINNRVFRTLGSPLIVPAGQKITVRPKRNSFLLTCDQLEILAEDVVAVDFEVAEMEVHFASFRHLDFWSRVQQAFIADCDDQAWK</sequence>
<feature type="binding site" evidence="8">
    <location>
        <begin position="121"/>
        <end position="122"/>
    </location>
    <ligand>
        <name>NAD(+)</name>
        <dbReference type="ChEBI" id="CHEBI:57540"/>
    </ligand>
</feature>
<feature type="binding site" evidence="8">
    <location>
        <position position="149"/>
    </location>
    <ligand>
        <name>NAD(+)</name>
        <dbReference type="ChEBI" id="CHEBI:57540"/>
    </ligand>
</feature>
<dbReference type="GO" id="GO:0005524">
    <property type="term" value="F:ATP binding"/>
    <property type="evidence" value="ECO:0007669"/>
    <property type="project" value="UniProtKB-KW"/>
</dbReference>
<dbReference type="SUPFAM" id="SSF111331">
    <property type="entry name" value="NAD kinase/diacylglycerol kinase-like"/>
    <property type="match status" value="1"/>
</dbReference>
<evidence type="ECO:0000313" key="9">
    <source>
        <dbReference type="EMBL" id="GAO99725.1"/>
    </source>
</evidence>
<keyword evidence="6 8" id="KW-0520">NAD</keyword>
<evidence type="ECO:0000256" key="4">
    <source>
        <dbReference type="ARBA" id="ARBA00022840"/>
    </source>
</evidence>
<organism evidence="9 10">
    <name type="scientific">Fructobacillus ficulneus</name>
    <dbReference type="NCBI Taxonomy" id="157463"/>
    <lineage>
        <taxon>Bacteria</taxon>
        <taxon>Bacillati</taxon>
        <taxon>Bacillota</taxon>
        <taxon>Bacilli</taxon>
        <taxon>Lactobacillales</taxon>
        <taxon>Lactobacillaceae</taxon>
        <taxon>Fructobacillus</taxon>
    </lineage>
</organism>
<dbReference type="GO" id="GO:0019674">
    <property type="term" value="P:NAD+ metabolic process"/>
    <property type="evidence" value="ECO:0007669"/>
    <property type="project" value="InterPro"/>
</dbReference>
<dbReference type="AlphaFoldDB" id="A0A0K8MGR3"/>
<dbReference type="HAMAP" id="MF_00361">
    <property type="entry name" value="NAD_kinase"/>
    <property type="match status" value="1"/>
</dbReference>
<keyword evidence="4 8" id="KW-0067">ATP-binding</keyword>
<feature type="binding site" evidence="8">
    <location>
        <begin position="45"/>
        <end position="46"/>
    </location>
    <ligand>
        <name>NAD(+)</name>
        <dbReference type="ChEBI" id="CHEBI:57540"/>
    </ligand>
</feature>
<name>A0A0K8MGR3_9LACO</name>
<dbReference type="InterPro" id="IPR017438">
    <property type="entry name" value="ATP-NAD_kinase_N"/>
</dbReference>
<feature type="binding site" evidence="8">
    <location>
        <position position="184"/>
    </location>
    <ligand>
        <name>NAD(+)</name>
        <dbReference type="ChEBI" id="CHEBI:57540"/>
    </ligand>
</feature>
<keyword evidence="10" id="KW-1185">Reference proteome</keyword>
<dbReference type="NCBIfam" id="NF003424">
    <property type="entry name" value="PRK04885.1"/>
    <property type="match status" value="1"/>
</dbReference>